<feature type="region of interest" description="Disordered" evidence="1">
    <location>
        <begin position="104"/>
        <end position="123"/>
    </location>
</feature>
<feature type="compositionally biased region" description="Basic and acidic residues" evidence="1">
    <location>
        <begin position="235"/>
        <end position="244"/>
    </location>
</feature>
<proteinExistence type="predicted"/>
<gene>
    <name evidence="2" type="ORF">AMON00008_LOCUS40756</name>
</gene>
<feature type="region of interest" description="Disordered" evidence="1">
    <location>
        <begin position="359"/>
        <end position="383"/>
    </location>
</feature>
<feature type="region of interest" description="Disordered" evidence="1">
    <location>
        <begin position="223"/>
        <end position="270"/>
    </location>
</feature>
<feature type="compositionally biased region" description="Basic residues" evidence="1">
    <location>
        <begin position="245"/>
        <end position="256"/>
    </location>
</feature>
<accession>A0A7S4RVU0</accession>
<dbReference type="AlphaFoldDB" id="A0A7S4RVU0"/>
<feature type="region of interest" description="Disordered" evidence="1">
    <location>
        <begin position="1"/>
        <end position="25"/>
    </location>
</feature>
<evidence type="ECO:0000256" key="1">
    <source>
        <dbReference type="SAM" id="MobiDB-lite"/>
    </source>
</evidence>
<protein>
    <submittedName>
        <fullName evidence="2">Uncharacterized protein</fullName>
    </submittedName>
</protein>
<sequence>MAQVSGWGLEGGTGGHRHPLSMENGEHPVRKVRLPAGWEGLSFKLQASRRLFVAEVPKACFSSAAFGASGAKPQVEGVLEGDEIVTINDESPDRVVERITTSGDAWNSCSSSKEDKHAVGSKGKFDSPPCPACDFMRRRKTLGLDVALQMWLRAVKRDIEISLGVRSGVKVADDVEQPDGPSPSASSAARPAGVASEPRSVVVIKDSTVTGSISELKSLSDIASEGKKSKTKAGQLKECKDKGKGKGKGKKGKGKQPRPSGPDLPRTHFSQEPMTGEVVEWKGKYGWIRPSTPVDHPDAGKHKGRLYIHQSDLLYVDVLEEGMVCRFHVFSDVSGLGAEDCVVIRGADGQEWWWDGGWEDGDWEDDEGDEEESEDWGDTGAMQ</sequence>
<evidence type="ECO:0000313" key="2">
    <source>
        <dbReference type="EMBL" id="CAE4625571.1"/>
    </source>
</evidence>
<dbReference type="EMBL" id="HBNR01057917">
    <property type="protein sequence ID" value="CAE4625571.1"/>
    <property type="molecule type" value="Transcribed_RNA"/>
</dbReference>
<reference evidence="2" key="1">
    <citation type="submission" date="2021-01" db="EMBL/GenBank/DDBJ databases">
        <authorList>
            <person name="Corre E."/>
            <person name="Pelletier E."/>
            <person name="Niang G."/>
            <person name="Scheremetjew M."/>
            <person name="Finn R."/>
            <person name="Kale V."/>
            <person name="Holt S."/>
            <person name="Cochrane G."/>
            <person name="Meng A."/>
            <person name="Brown T."/>
            <person name="Cohen L."/>
        </authorList>
    </citation>
    <scope>NUCLEOTIDE SEQUENCE</scope>
    <source>
        <strain evidence="2">CCMP3105</strain>
    </source>
</reference>
<feature type="compositionally biased region" description="Low complexity" evidence="1">
    <location>
        <begin position="182"/>
        <end position="196"/>
    </location>
</feature>
<organism evidence="2">
    <name type="scientific">Alexandrium monilatum</name>
    <dbReference type="NCBI Taxonomy" id="311494"/>
    <lineage>
        <taxon>Eukaryota</taxon>
        <taxon>Sar</taxon>
        <taxon>Alveolata</taxon>
        <taxon>Dinophyceae</taxon>
        <taxon>Gonyaulacales</taxon>
        <taxon>Pyrocystaceae</taxon>
        <taxon>Alexandrium</taxon>
    </lineage>
</organism>
<name>A0A7S4RVU0_9DINO</name>
<feature type="region of interest" description="Disordered" evidence="1">
    <location>
        <begin position="172"/>
        <end position="198"/>
    </location>
</feature>
<feature type="compositionally biased region" description="Acidic residues" evidence="1">
    <location>
        <begin position="359"/>
        <end position="377"/>
    </location>
</feature>